<feature type="binding site" evidence="3">
    <location>
        <begin position="247"/>
        <end position="252"/>
    </location>
    <ligand>
        <name>Mo-bis(molybdopterin guanine dinucleotide)</name>
        <dbReference type="ChEBI" id="CHEBI:60539"/>
    </ligand>
</feature>
<accession>A0A4R7P453</accession>
<dbReference type="PANTHER" id="PTHR30592:SF1">
    <property type="entry name" value="SULFUR CARRIER PROTEIN FDHD"/>
    <property type="match status" value="1"/>
</dbReference>
<feature type="active site" description="Cysteine persulfide intermediate" evidence="3">
    <location>
        <position position="108"/>
    </location>
</feature>
<dbReference type="GO" id="GO:0016783">
    <property type="term" value="F:sulfurtransferase activity"/>
    <property type="evidence" value="ECO:0007669"/>
    <property type="project" value="InterPro"/>
</dbReference>
<evidence type="ECO:0000313" key="5">
    <source>
        <dbReference type="Proteomes" id="UP000295341"/>
    </source>
</evidence>
<evidence type="ECO:0000256" key="1">
    <source>
        <dbReference type="ARBA" id="ARBA00022490"/>
    </source>
</evidence>
<dbReference type="OrthoDB" id="3197277at2"/>
<dbReference type="AlphaFoldDB" id="A0A4R7P453"/>
<dbReference type="Proteomes" id="UP000295341">
    <property type="component" value="Unassembled WGS sequence"/>
</dbReference>
<keyword evidence="2 3" id="KW-0501">Molybdenum cofactor biosynthesis</keyword>
<dbReference type="PANTHER" id="PTHR30592">
    <property type="entry name" value="FORMATE DEHYDROGENASE"/>
    <property type="match status" value="1"/>
</dbReference>
<keyword evidence="1 3" id="KW-0963">Cytoplasm</keyword>
<evidence type="ECO:0000256" key="2">
    <source>
        <dbReference type="ARBA" id="ARBA00023150"/>
    </source>
</evidence>
<dbReference type="GO" id="GO:0005737">
    <property type="term" value="C:cytoplasm"/>
    <property type="evidence" value="ECO:0007669"/>
    <property type="project" value="UniProtKB-SubCell"/>
</dbReference>
<dbReference type="Pfam" id="PF02634">
    <property type="entry name" value="FdhD-NarQ"/>
    <property type="match status" value="1"/>
</dbReference>
<dbReference type="Gene3D" id="3.10.20.10">
    <property type="match status" value="1"/>
</dbReference>
<protein>
    <recommendedName>
        <fullName evidence="3">Sulfur carrier protein FdhD</fullName>
    </recommendedName>
</protein>
<dbReference type="InterPro" id="IPR016193">
    <property type="entry name" value="Cytidine_deaminase-like"/>
</dbReference>
<organism evidence="4 5">
    <name type="scientific">Panacagrimonas perspica</name>
    <dbReference type="NCBI Taxonomy" id="381431"/>
    <lineage>
        <taxon>Bacteria</taxon>
        <taxon>Pseudomonadati</taxon>
        <taxon>Pseudomonadota</taxon>
        <taxon>Gammaproteobacteria</taxon>
        <taxon>Nevskiales</taxon>
        <taxon>Nevskiaceae</taxon>
        <taxon>Panacagrimonas</taxon>
    </lineage>
</organism>
<dbReference type="PIRSF" id="PIRSF015626">
    <property type="entry name" value="FdhD"/>
    <property type="match status" value="1"/>
</dbReference>
<dbReference type="SUPFAM" id="SSF53927">
    <property type="entry name" value="Cytidine deaminase-like"/>
    <property type="match status" value="1"/>
</dbReference>
<comment type="caution">
    <text evidence="4">The sequence shown here is derived from an EMBL/GenBank/DDBJ whole genome shotgun (WGS) entry which is preliminary data.</text>
</comment>
<comment type="subcellular location">
    <subcellularLocation>
        <location evidence="3">Cytoplasm</location>
    </subcellularLocation>
</comment>
<comment type="function">
    <text evidence="3">Required for formate dehydrogenase (FDH) activity. Acts as a sulfur carrier protein that transfers sulfur from IscS to the molybdenum cofactor prior to its insertion into FDH.</text>
</comment>
<dbReference type="RefSeq" id="WP_133881573.1">
    <property type="nucleotide sequence ID" value="NZ_MWIN01000028.1"/>
</dbReference>
<keyword evidence="5" id="KW-1185">Reference proteome</keyword>
<dbReference type="Gene3D" id="3.40.140.10">
    <property type="entry name" value="Cytidine Deaminase, domain 2"/>
    <property type="match status" value="1"/>
</dbReference>
<dbReference type="NCBIfam" id="TIGR00129">
    <property type="entry name" value="fdhD_narQ"/>
    <property type="match status" value="1"/>
</dbReference>
<dbReference type="HAMAP" id="MF_00187">
    <property type="entry name" value="FdhD"/>
    <property type="match status" value="1"/>
</dbReference>
<dbReference type="GO" id="GO:0097163">
    <property type="term" value="F:sulfur carrier activity"/>
    <property type="evidence" value="ECO:0007669"/>
    <property type="project" value="UniProtKB-UniRule"/>
</dbReference>
<dbReference type="EMBL" id="SOBT01000009">
    <property type="protein sequence ID" value="TDU27981.1"/>
    <property type="molecule type" value="Genomic_DNA"/>
</dbReference>
<proteinExistence type="inferred from homology"/>
<dbReference type="InterPro" id="IPR003786">
    <property type="entry name" value="FdhD"/>
</dbReference>
<reference evidence="4 5" key="1">
    <citation type="submission" date="2019-03" db="EMBL/GenBank/DDBJ databases">
        <title>Genomic Encyclopedia of Type Strains, Phase IV (KMG-IV): sequencing the most valuable type-strain genomes for metagenomic binning, comparative biology and taxonomic classification.</title>
        <authorList>
            <person name="Goeker M."/>
        </authorList>
    </citation>
    <scope>NUCLEOTIDE SEQUENCE [LARGE SCALE GENOMIC DNA]</scope>
    <source>
        <strain evidence="4 5">DSM 26377</strain>
    </source>
</reference>
<evidence type="ECO:0000313" key="4">
    <source>
        <dbReference type="EMBL" id="TDU27981.1"/>
    </source>
</evidence>
<sequence>MTVPKHSTVQVWREDGLEPDRVAEEVPVALLFNGQAHVVMMCTPADLEDFARGFAVTEDIVAGVDEIEGLVVTELPEQGGYEVDVRIPETRAEKLAGRQRNLQGRTGCGLCGAQTIEAAIRPVRRVPAGTRLGLPAIRRALEALRRQQPLNAETGATHAAAWATPDGLIVATREDVGRHNALDKLIGHLLVTRQDLSRGFVVITSRASYEMIQKASCVGMPVVVAISAPTAYAVRLAEEAGITLIGFARADRQVVYACPGRLSQGGSGAEAPKA</sequence>
<evidence type="ECO:0000256" key="3">
    <source>
        <dbReference type="HAMAP-Rule" id="MF_00187"/>
    </source>
</evidence>
<gene>
    <name evidence="3" type="primary">fdhD</name>
    <name evidence="4" type="ORF">DFR24_2339</name>
</gene>
<comment type="similarity">
    <text evidence="3">Belongs to the FdhD family.</text>
</comment>
<dbReference type="GO" id="GO:0006777">
    <property type="term" value="P:Mo-molybdopterin cofactor biosynthetic process"/>
    <property type="evidence" value="ECO:0007669"/>
    <property type="project" value="UniProtKB-UniRule"/>
</dbReference>
<name>A0A4R7P453_9GAMM</name>